<proteinExistence type="predicted"/>
<evidence type="ECO:0000313" key="5">
    <source>
        <dbReference type="EMBL" id="KAK8731664.1"/>
    </source>
</evidence>
<keyword evidence="3" id="KW-0732">Signal</keyword>
<dbReference type="Proteomes" id="UP001445076">
    <property type="component" value="Unassembled WGS sequence"/>
</dbReference>
<dbReference type="InterPro" id="IPR014716">
    <property type="entry name" value="Fibrinogen_a/b/g_C_1"/>
</dbReference>
<keyword evidence="1" id="KW-1015">Disulfide bond</keyword>
<dbReference type="PROSITE" id="PS51406">
    <property type="entry name" value="FIBRINOGEN_C_2"/>
    <property type="match status" value="1"/>
</dbReference>
<feature type="signal peptide" evidence="3">
    <location>
        <begin position="1"/>
        <end position="22"/>
    </location>
</feature>
<dbReference type="InterPro" id="IPR002181">
    <property type="entry name" value="Fibrinogen_a/b/g_C_dom"/>
</dbReference>
<dbReference type="InterPro" id="IPR020837">
    <property type="entry name" value="Fibrinogen_CS"/>
</dbReference>
<dbReference type="Pfam" id="PF00147">
    <property type="entry name" value="Fibrinogen_C"/>
    <property type="match status" value="1"/>
</dbReference>
<evidence type="ECO:0000259" key="4">
    <source>
        <dbReference type="PROSITE" id="PS51406"/>
    </source>
</evidence>
<dbReference type="Gene3D" id="3.90.215.10">
    <property type="entry name" value="Gamma Fibrinogen, chain A, domain 1"/>
    <property type="match status" value="1"/>
</dbReference>
<dbReference type="InterPro" id="IPR036056">
    <property type="entry name" value="Fibrinogen-like_C"/>
</dbReference>
<evidence type="ECO:0000313" key="6">
    <source>
        <dbReference type="Proteomes" id="UP001445076"/>
    </source>
</evidence>
<keyword evidence="6" id="KW-1185">Reference proteome</keyword>
<evidence type="ECO:0000256" key="3">
    <source>
        <dbReference type="SAM" id="SignalP"/>
    </source>
</evidence>
<dbReference type="PANTHER" id="PTHR19143">
    <property type="entry name" value="FIBRINOGEN/TENASCIN/ANGIOPOEITIN"/>
    <property type="match status" value="1"/>
</dbReference>
<evidence type="ECO:0000256" key="2">
    <source>
        <dbReference type="SAM" id="MobiDB-lite"/>
    </source>
</evidence>
<accession>A0AAW0WUS1</accession>
<feature type="region of interest" description="Disordered" evidence="2">
    <location>
        <begin position="293"/>
        <end position="331"/>
    </location>
</feature>
<dbReference type="GO" id="GO:0005615">
    <property type="term" value="C:extracellular space"/>
    <property type="evidence" value="ECO:0007669"/>
    <property type="project" value="TreeGrafter"/>
</dbReference>
<evidence type="ECO:0000256" key="1">
    <source>
        <dbReference type="ARBA" id="ARBA00023157"/>
    </source>
</evidence>
<dbReference type="EMBL" id="JARKIK010000060">
    <property type="protein sequence ID" value="KAK8731664.1"/>
    <property type="molecule type" value="Genomic_DNA"/>
</dbReference>
<dbReference type="AlphaFoldDB" id="A0AAW0WUS1"/>
<dbReference type="CDD" id="cd00087">
    <property type="entry name" value="FReD"/>
    <property type="match status" value="1"/>
</dbReference>
<dbReference type="NCBIfam" id="NF040941">
    <property type="entry name" value="GGGWT_bact"/>
    <property type="match status" value="1"/>
</dbReference>
<protein>
    <recommendedName>
        <fullName evidence="4">Fibrinogen C-terminal domain-containing protein</fullName>
    </recommendedName>
</protein>
<gene>
    <name evidence="5" type="ORF">OTU49_007415</name>
</gene>
<dbReference type="InterPro" id="IPR050373">
    <property type="entry name" value="Fibrinogen_C-term_domain"/>
</dbReference>
<reference evidence="5 6" key="1">
    <citation type="journal article" date="2024" name="BMC Genomics">
        <title>Genome assembly of redclaw crayfish (Cherax quadricarinatus) provides insights into its immune adaptation and hypoxia tolerance.</title>
        <authorList>
            <person name="Liu Z."/>
            <person name="Zheng J."/>
            <person name="Li H."/>
            <person name="Fang K."/>
            <person name="Wang S."/>
            <person name="He J."/>
            <person name="Zhou D."/>
            <person name="Weng S."/>
            <person name="Chi M."/>
            <person name="Gu Z."/>
            <person name="He J."/>
            <person name="Li F."/>
            <person name="Wang M."/>
        </authorList>
    </citation>
    <scope>NUCLEOTIDE SEQUENCE [LARGE SCALE GENOMIC DNA]</scope>
    <source>
        <strain evidence="5">ZL_2023a</strain>
    </source>
</reference>
<dbReference type="Gene3D" id="4.10.530.10">
    <property type="entry name" value="Gamma-fibrinogen Carboxyl Terminal Fragment, domain 2"/>
    <property type="match status" value="1"/>
</dbReference>
<organism evidence="5 6">
    <name type="scientific">Cherax quadricarinatus</name>
    <name type="common">Australian red claw crayfish</name>
    <dbReference type="NCBI Taxonomy" id="27406"/>
    <lineage>
        <taxon>Eukaryota</taxon>
        <taxon>Metazoa</taxon>
        <taxon>Ecdysozoa</taxon>
        <taxon>Arthropoda</taxon>
        <taxon>Crustacea</taxon>
        <taxon>Multicrustacea</taxon>
        <taxon>Malacostraca</taxon>
        <taxon>Eumalacostraca</taxon>
        <taxon>Eucarida</taxon>
        <taxon>Decapoda</taxon>
        <taxon>Pleocyemata</taxon>
        <taxon>Astacidea</taxon>
        <taxon>Parastacoidea</taxon>
        <taxon>Parastacidae</taxon>
        <taxon>Cherax</taxon>
    </lineage>
</organism>
<dbReference type="PROSITE" id="PS00514">
    <property type="entry name" value="FIBRINOGEN_C_1"/>
    <property type="match status" value="1"/>
</dbReference>
<comment type="caution">
    <text evidence="5">The sequence shown here is derived from an EMBL/GenBank/DDBJ whole genome shotgun (WGS) entry which is preliminary data.</text>
</comment>
<sequence>MAQCNKWVVGVSACVAVSVVMAVGPSVPAGRQPAVEIMVDSEDNRHGVDQLALLQEMRTITDIMLRLQKKDETPPPPPPVVHDCSTLHQAGVKGSGKYQVFPFTFLVYCDMSTHGGGWTVIQRRKLQEVQEDFDRGWADYRNGFGNLDGEMWLGLEPLHQLTYSASYELRVDMFDYQLGHLYAHYKNFRVGPESDGYRLLATNYSGDAGDALSIFHSGLRFSTLDRDQDLARNKSCAQDKEGGWWFHACYAAHLNGRHSITPSRKGNGTEIRWWSNRERVLVLTHVEMKIRRRRSEGAAGNKPTDDVTADDTQGETPIGGTDDSYHDSTMSPTKGYAPWWPAFEATSDHEDENVINVPGGRADVNPWEVVRPQME</sequence>
<name>A0AAW0WUS1_CHEQU</name>
<dbReference type="SMART" id="SM00186">
    <property type="entry name" value="FBG"/>
    <property type="match status" value="1"/>
</dbReference>
<feature type="chain" id="PRO_5043418553" description="Fibrinogen C-terminal domain-containing protein" evidence="3">
    <location>
        <begin position="23"/>
        <end position="375"/>
    </location>
</feature>
<feature type="domain" description="Fibrinogen C-terminal" evidence="4">
    <location>
        <begin position="75"/>
        <end position="294"/>
    </location>
</feature>
<dbReference type="SUPFAM" id="SSF56496">
    <property type="entry name" value="Fibrinogen C-terminal domain-like"/>
    <property type="match status" value="1"/>
</dbReference>